<evidence type="ECO:0000313" key="2">
    <source>
        <dbReference type="Proteomes" id="UP000789396"/>
    </source>
</evidence>
<dbReference type="Proteomes" id="UP000789396">
    <property type="component" value="Unassembled WGS sequence"/>
</dbReference>
<accession>A0A9N8WDD9</accession>
<keyword evidence="2" id="KW-1185">Reference proteome</keyword>
<sequence>MSSTHLTSEKLITTGTIESELHYGLYICDWWLFSEEKNILYSIPIRLGLEVLIQLNKKLFVVHVVCNIHSPLQPGYIYEESGQSSSIVTSTSAAIISFYQTIFSIKAKFAEPAYLGLNQIKTAQKLLEGIIFCPFIVNIENLLIFVCSLGEFTHSNQKKISHYSTTFFHKYKSKQSAFFQCFNKDSYLITIYQDSQIVTEYKNNSPNAVWQQIGVLKSIPGETLFAINNLTILYKLEEYKTKLQKPIVKEYTYINWIIKQL</sequence>
<evidence type="ECO:0000313" key="1">
    <source>
        <dbReference type="EMBL" id="CAG8481977.1"/>
    </source>
</evidence>
<protein>
    <submittedName>
        <fullName evidence="1">9558_t:CDS:1</fullName>
    </submittedName>
</protein>
<comment type="caution">
    <text evidence="1">The sequence shown here is derived from an EMBL/GenBank/DDBJ whole genome shotgun (WGS) entry which is preliminary data.</text>
</comment>
<proteinExistence type="predicted"/>
<dbReference type="OrthoDB" id="2437917at2759"/>
<gene>
    <name evidence="1" type="ORF">RFULGI_LOCUS1581</name>
</gene>
<organism evidence="1 2">
    <name type="scientific">Racocetra fulgida</name>
    <dbReference type="NCBI Taxonomy" id="60492"/>
    <lineage>
        <taxon>Eukaryota</taxon>
        <taxon>Fungi</taxon>
        <taxon>Fungi incertae sedis</taxon>
        <taxon>Mucoromycota</taxon>
        <taxon>Glomeromycotina</taxon>
        <taxon>Glomeromycetes</taxon>
        <taxon>Diversisporales</taxon>
        <taxon>Gigasporaceae</taxon>
        <taxon>Racocetra</taxon>
    </lineage>
</organism>
<name>A0A9N8WDD9_9GLOM</name>
<dbReference type="EMBL" id="CAJVPZ010001004">
    <property type="protein sequence ID" value="CAG8481977.1"/>
    <property type="molecule type" value="Genomic_DNA"/>
</dbReference>
<reference evidence="1" key="1">
    <citation type="submission" date="2021-06" db="EMBL/GenBank/DDBJ databases">
        <authorList>
            <person name="Kallberg Y."/>
            <person name="Tangrot J."/>
            <person name="Rosling A."/>
        </authorList>
    </citation>
    <scope>NUCLEOTIDE SEQUENCE</scope>
    <source>
        <strain evidence="1">IN212</strain>
    </source>
</reference>
<dbReference type="AlphaFoldDB" id="A0A9N8WDD9"/>